<protein>
    <submittedName>
        <fullName evidence="6">Beta-N-acetylglucosaminidase domain-containing protein</fullName>
    </submittedName>
</protein>
<dbReference type="InterPro" id="IPR017853">
    <property type="entry name" value="GH"/>
</dbReference>
<proteinExistence type="inferred from homology"/>
<dbReference type="EMBL" id="CP071182">
    <property type="protein sequence ID" value="QSO45564.1"/>
    <property type="molecule type" value="Genomic_DNA"/>
</dbReference>
<feature type="domain" description="GH84" evidence="5">
    <location>
        <begin position="73"/>
        <end position="362"/>
    </location>
</feature>
<keyword evidence="1 3" id="KW-0378">Hydrolase</keyword>
<dbReference type="Gene3D" id="3.20.20.80">
    <property type="entry name" value="Glycosidases"/>
    <property type="match status" value="1"/>
</dbReference>
<dbReference type="InterPro" id="IPR049019">
    <property type="entry name" value="NagJ-like_helical"/>
</dbReference>
<dbReference type="InterPro" id="IPR051822">
    <property type="entry name" value="Glycosyl_Hydrolase_84"/>
</dbReference>
<evidence type="ECO:0000256" key="2">
    <source>
        <dbReference type="ARBA" id="ARBA00023295"/>
    </source>
</evidence>
<dbReference type="PANTHER" id="PTHR13170:SF16">
    <property type="entry name" value="PROTEIN O-GLCNACASE"/>
    <property type="match status" value="1"/>
</dbReference>
<dbReference type="Proteomes" id="UP000663505">
    <property type="component" value="Chromosome"/>
</dbReference>
<reference evidence="6 7" key="1">
    <citation type="submission" date="2021-02" db="EMBL/GenBank/DDBJ databases">
        <title>Alicyclobacillus curvatus sp. nov. and Alicyclobacillus mengziensis sp. nov., two acidophilic bacteria isolated from acid mine drainage.</title>
        <authorList>
            <person name="Huang Y."/>
        </authorList>
    </citation>
    <scope>NUCLEOTIDE SEQUENCE [LARGE SCALE GENOMIC DNA]</scope>
    <source>
        <strain evidence="6 7">S30H14</strain>
    </source>
</reference>
<feature type="chain" id="PRO_5040812776" evidence="4">
    <location>
        <begin position="30"/>
        <end position="518"/>
    </location>
</feature>
<dbReference type="Pfam" id="PF21774">
    <property type="entry name" value="NagJ_C"/>
    <property type="match status" value="1"/>
</dbReference>
<sequence>MTGMRRMVTGIGVLVSSLVVLSGCGGAPAGPNSISQNPSTGTTGSQNLTLVHASKTASGTASKQSSGTTSVIPIRGVIEGFYGPPWTTAERISMFRFLETEGLNTYVYAPKGDPYQRIDWRSPYPSAQLAQMRDLVTAAKQDHIHFVYSISPGMTGLSTNAIHQSITYSSSSDRQILEAKINQLRSIGVNTFMLSFDDIETQLKPVDEKVYGTNYAKAQMELANQVLSDEKKQDPGFQLWLAPTSYYGLTDGPYWQTLRSTLNANIEVIWTGKWVLNQTITTSQAQTITRLLGRRPILWDNYPVNDYTYNPGKRHQLMLGPLQGRDATLLNHLAGYLSNPMLQPDASKLALATVADYLQNPSGYQPKAAWVQSINHIPGITNPVLFQTFAEFNTTSILNPTGYAPTTAMISAFWSASSASERTTAENELKAEFRTLADLTSSLPPTITDKELLHEIQPWLTKLGEEGNGGLDALNVINNPTPGNRQQLSKQIQRVTGSPYEIGNHIIAFMEKAEKQRS</sequence>
<dbReference type="Gene3D" id="1.20.58.460">
    <property type="entry name" value="Hyaluronidase post-catalytic domain-like"/>
    <property type="match status" value="1"/>
</dbReference>
<keyword evidence="2 3" id="KW-0326">Glycosidase</keyword>
<comment type="similarity">
    <text evidence="3">Belongs to the glycosyl hydrolase 84 family.</text>
</comment>
<organism evidence="6 7">
    <name type="scientific">Alicyclobacillus mengziensis</name>
    <dbReference type="NCBI Taxonomy" id="2931921"/>
    <lineage>
        <taxon>Bacteria</taxon>
        <taxon>Bacillati</taxon>
        <taxon>Bacillota</taxon>
        <taxon>Bacilli</taxon>
        <taxon>Bacillales</taxon>
        <taxon>Alicyclobacillaceae</taxon>
        <taxon>Alicyclobacillus</taxon>
    </lineage>
</organism>
<dbReference type="AlphaFoldDB" id="A0A9X7VUP7"/>
<evidence type="ECO:0000259" key="5">
    <source>
        <dbReference type="PROSITE" id="PS52009"/>
    </source>
</evidence>
<keyword evidence="4" id="KW-0732">Signal</keyword>
<evidence type="ECO:0000313" key="6">
    <source>
        <dbReference type="EMBL" id="QSO45564.1"/>
    </source>
</evidence>
<name>A0A9X7VUP7_9BACL</name>
<dbReference type="PROSITE" id="PS51257">
    <property type="entry name" value="PROKAR_LIPOPROTEIN"/>
    <property type="match status" value="1"/>
</dbReference>
<dbReference type="GO" id="GO:1901135">
    <property type="term" value="P:carbohydrate derivative metabolic process"/>
    <property type="evidence" value="ECO:0007669"/>
    <property type="project" value="UniProtKB-ARBA"/>
</dbReference>
<dbReference type="SUPFAM" id="SSF51445">
    <property type="entry name" value="(Trans)glycosidases"/>
    <property type="match status" value="1"/>
</dbReference>
<keyword evidence="7" id="KW-1185">Reference proteome</keyword>
<dbReference type="RefSeq" id="WP_206654933.1">
    <property type="nucleotide sequence ID" value="NZ_CP071182.1"/>
</dbReference>
<dbReference type="PROSITE" id="PS52009">
    <property type="entry name" value="GH84"/>
    <property type="match status" value="1"/>
</dbReference>
<dbReference type="KEGG" id="afx:JZ786_13380"/>
<feature type="signal peptide" evidence="4">
    <location>
        <begin position="1"/>
        <end position="29"/>
    </location>
</feature>
<dbReference type="SUPFAM" id="SSF140657">
    <property type="entry name" value="Hyaluronidase post-catalytic domain-like"/>
    <property type="match status" value="1"/>
</dbReference>
<evidence type="ECO:0000256" key="3">
    <source>
        <dbReference type="PROSITE-ProRule" id="PRU01353"/>
    </source>
</evidence>
<accession>A0A9X7VUP7</accession>
<dbReference type="InterPro" id="IPR011496">
    <property type="entry name" value="O-GlcNAcase_cat"/>
</dbReference>
<evidence type="ECO:0000313" key="7">
    <source>
        <dbReference type="Proteomes" id="UP000663505"/>
    </source>
</evidence>
<dbReference type="GO" id="GO:0015929">
    <property type="term" value="F:hexosaminidase activity"/>
    <property type="evidence" value="ECO:0007669"/>
    <property type="project" value="UniProtKB-ARBA"/>
</dbReference>
<evidence type="ECO:0000256" key="1">
    <source>
        <dbReference type="ARBA" id="ARBA00022801"/>
    </source>
</evidence>
<evidence type="ECO:0000256" key="4">
    <source>
        <dbReference type="SAM" id="SignalP"/>
    </source>
</evidence>
<dbReference type="Pfam" id="PF07555">
    <property type="entry name" value="NAGidase"/>
    <property type="match status" value="1"/>
</dbReference>
<dbReference type="PANTHER" id="PTHR13170">
    <property type="entry name" value="O-GLCNACASE"/>
    <property type="match status" value="1"/>
</dbReference>
<gene>
    <name evidence="6" type="ORF">JZ786_13380</name>
</gene>
<feature type="active site" description="Proton donor" evidence="3">
    <location>
        <position position="198"/>
    </location>
</feature>